<sequence>MPSRYLLGVYAYGRDKPGYVHNPIHVPRIAVGVTKNGHTSTELSDCTRPPRQGHPEHLRHCGVLSQHAVQVEVSVIQLRFFVAYCFLSHGCSNVPILHLDGLNESKTELLSWDNYNIRPGWESNPEPQDHEFNALSTKPRCS</sequence>
<evidence type="ECO:0000256" key="1">
    <source>
        <dbReference type="SAM" id="MobiDB-lite"/>
    </source>
</evidence>
<accession>A0AAV4FEA9</accession>
<protein>
    <submittedName>
        <fullName evidence="2">Uncharacterized protein</fullName>
    </submittedName>
</protein>
<keyword evidence="3" id="KW-1185">Reference proteome</keyword>
<organism evidence="2 3">
    <name type="scientific">Elysia marginata</name>
    <dbReference type="NCBI Taxonomy" id="1093978"/>
    <lineage>
        <taxon>Eukaryota</taxon>
        <taxon>Metazoa</taxon>
        <taxon>Spiralia</taxon>
        <taxon>Lophotrochozoa</taxon>
        <taxon>Mollusca</taxon>
        <taxon>Gastropoda</taxon>
        <taxon>Heterobranchia</taxon>
        <taxon>Euthyneura</taxon>
        <taxon>Panpulmonata</taxon>
        <taxon>Sacoglossa</taxon>
        <taxon>Placobranchoidea</taxon>
        <taxon>Plakobranchidae</taxon>
        <taxon>Elysia</taxon>
    </lineage>
</organism>
<proteinExistence type="predicted"/>
<gene>
    <name evidence="2" type="ORF">ElyMa_000348700</name>
</gene>
<feature type="region of interest" description="Disordered" evidence="1">
    <location>
        <begin position="122"/>
        <end position="142"/>
    </location>
</feature>
<reference evidence="2 3" key="1">
    <citation type="journal article" date="2021" name="Elife">
        <title>Chloroplast acquisition without the gene transfer in kleptoplastic sea slugs, Plakobranchus ocellatus.</title>
        <authorList>
            <person name="Maeda T."/>
            <person name="Takahashi S."/>
            <person name="Yoshida T."/>
            <person name="Shimamura S."/>
            <person name="Takaki Y."/>
            <person name="Nagai Y."/>
            <person name="Toyoda A."/>
            <person name="Suzuki Y."/>
            <person name="Arimoto A."/>
            <person name="Ishii H."/>
            <person name="Satoh N."/>
            <person name="Nishiyama T."/>
            <person name="Hasebe M."/>
            <person name="Maruyama T."/>
            <person name="Minagawa J."/>
            <person name="Obokata J."/>
            <person name="Shigenobu S."/>
        </authorList>
    </citation>
    <scope>NUCLEOTIDE SEQUENCE [LARGE SCALE GENOMIC DNA]</scope>
</reference>
<comment type="caution">
    <text evidence="2">The sequence shown here is derived from an EMBL/GenBank/DDBJ whole genome shotgun (WGS) entry which is preliminary data.</text>
</comment>
<evidence type="ECO:0000313" key="3">
    <source>
        <dbReference type="Proteomes" id="UP000762676"/>
    </source>
</evidence>
<dbReference type="Proteomes" id="UP000762676">
    <property type="component" value="Unassembled WGS sequence"/>
</dbReference>
<name>A0AAV4FEA9_9GAST</name>
<dbReference type="EMBL" id="BMAT01000687">
    <property type="protein sequence ID" value="GFR71216.1"/>
    <property type="molecule type" value="Genomic_DNA"/>
</dbReference>
<evidence type="ECO:0000313" key="2">
    <source>
        <dbReference type="EMBL" id="GFR71216.1"/>
    </source>
</evidence>
<dbReference type="AlphaFoldDB" id="A0AAV4FEA9"/>